<name>A0A8J7MDT3_9BACT</name>
<reference evidence="4" key="1">
    <citation type="submission" date="2021-01" db="EMBL/GenBank/DDBJ databases">
        <title>Modified the classification status of verrucomicrobia.</title>
        <authorList>
            <person name="Feng X."/>
        </authorList>
    </citation>
    <scope>NUCLEOTIDE SEQUENCE</scope>
    <source>
        <strain evidence="4">_KCTC 22039</strain>
    </source>
</reference>
<dbReference type="Gene3D" id="1.20.1600.10">
    <property type="entry name" value="Outer membrane efflux proteins (OEP)"/>
    <property type="match status" value="1"/>
</dbReference>
<proteinExistence type="inferred from homology"/>
<dbReference type="Gene3D" id="2.20.200.10">
    <property type="entry name" value="Outer membrane efflux proteins (OEP)"/>
    <property type="match status" value="1"/>
</dbReference>
<dbReference type="Proteomes" id="UP000624703">
    <property type="component" value="Unassembled WGS sequence"/>
</dbReference>
<dbReference type="GO" id="GO:0005886">
    <property type="term" value="C:plasma membrane"/>
    <property type="evidence" value="ECO:0007669"/>
    <property type="project" value="UniProtKB-SubCell"/>
</dbReference>
<dbReference type="PANTHER" id="PTHR30203">
    <property type="entry name" value="OUTER MEMBRANE CATION EFFLUX PROTEIN"/>
    <property type="match status" value="1"/>
</dbReference>
<evidence type="ECO:0000313" key="5">
    <source>
        <dbReference type="Proteomes" id="UP000624703"/>
    </source>
</evidence>
<gene>
    <name evidence="4" type="ORF">JIN82_06510</name>
</gene>
<keyword evidence="2" id="KW-0564">Palmitate</keyword>
<keyword evidence="2" id="KW-0449">Lipoprotein</keyword>
<dbReference type="InterPro" id="IPR003423">
    <property type="entry name" value="OMP_efflux"/>
</dbReference>
<dbReference type="EMBL" id="JAENIM010000034">
    <property type="protein sequence ID" value="MBK1790805.1"/>
    <property type="molecule type" value="Genomic_DNA"/>
</dbReference>
<dbReference type="Pfam" id="PF02321">
    <property type="entry name" value="OEP"/>
    <property type="match status" value="2"/>
</dbReference>
<keyword evidence="5" id="KW-1185">Reference proteome</keyword>
<dbReference type="SUPFAM" id="SSF56954">
    <property type="entry name" value="Outer membrane efflux proteins (OEP)"/>
    <property type="match status" value="1"/>
</dbReference>
<dbReference type="GO" id="GO:0015562">
    <property type="term" value="F:efflux transmembrane transporter activity"/>
    <property type="evidence" value="ECO:0007669"/>
    <property type="project" value="InterPro"/>
</dbReference>
<dbReference type="RefSeq" id="WP_200310829.1">
    <property type="nucleotide sequence ID" value="NZ_JAENIM010000034.1"/>
</dbReference>
<evidence type="ECO:0000256" key="1">
    <source>
        <dbReference type="ARBA" id="ARBA00007613"/>
    </source>
</evidence>
<comment type="caution">
    <text evidence="4">The sequence shown here is derived from an EMBL/GenBank/DDBJ whole genome shotgun (WGS) entry which is preliminary data.</text>
</comment>
<feature type="region of interest" description="Disordered" evidence="3">
    <location>
        <begin position="484"/>
        <end position="507"/>
    </location>
</feature>
<dbReference type="AlphaFoldDB" id="A0A8J7MDT3"/>
<protein>
    <submittedName>
        <fullName evidence="4">Efflux transporter outer membrane subunit</fullName>
    </submittedName>
</protein>
<keyword evidence="2" id="KW-1134">Transmembrane beta strand</keyword>
<keyword evidence="2" id="KW-0812">Transmembrane</keyword>
<keyword evidence="2" id="KW-0472">Membrane</keyword>
<sequence>MKVITATLCCSPLILGSCMIGPDYVAPATDIEASWSESDASLASGPNSQVNLEWWKQFNDPTLNNLVSTAADQNLNLRTAALRILESRAILGISQGNMFPQSQAASGDLLRVRAPGNDPNFTTASFGFDAAWELDFWGKFRRSIDSANASLLADIASYDDILVSLTAEVATNYVNIRTLEERIRLAKKNAKLQTDSLELVKLQFEAGTVTELDVLQAQTLLSSTQAQIPNLQTSLQKFHNALAVLLGQSPGSTKSMIATTGKIPQAPTSVGVGVPAELLRRRPDVREAEMLAITQSQQIGIAKADLYPSFTLLGSLGWSASDAGPNELSDIFDADNFGFTFGPAFRWNILNYGRIKNSVRVQDARFEQSLTSYQNVVLNAAREVEDSMTGFVNSKREAEFLRTGVESSERSAELSMLQYKEGLADYQRVLDSTRSLTQKQDQYAATQGTIATNLISMYKALGGGWTDKDREATIPQDIKNKMMQRTDWGKFMTPPQPAVESSPANKK</sequence>
<dbReference type="NCBIfam" id="TIGR01845">
    <property type="entry name" value="outer_NodT"/>
    <property type="match status" value="1"/>
</dbReference>
<evidence type="ECO:0000256" key="2">
    <source>
        <dbReference type="RuleBase" id="RU362097"/>
    </source>
</evidence>
<evidence type="ECO:0000256" key="3">
    <source>
        <dbReference type="SAM" id="MobiDB-lite"/>
    </source>
</evidence>
<evidence type="ECO:0000313" key="4">
    <source>
        <dbReference type="EMBL" id="MBK1790805.1"/>
    </source>
</evidence>
<accession>A0A8J7MDT3</accession>
<dbReference type="InterPro" id="IPR010131">
    <property type="entry name" value="MdtP/NodT-like"/>
</dbReference>
<dbReference type="PANTHER" id="PTHR30203:SF31">
    <property type="entry name" value="RND EFFLUX SYSTEM, OUTER MEMBRANE LIPOPROTEIN, NODT"/>
    <property type="match status" value="1"/>
</dbReference>
<organism evidence="4 5">
    <name type="scientific">Persicirhabdus sediminis</name>
    <dbReference type="NCBI Taxonomy" id="454144"/>
    <lineage>
        <taxon>Bacteria</taxon>
        <taxon>Pseudomonadati</taxon>
        <taxon>Verrucomicrobiota</taxon>
        <taxon>Verrucomicrobiia</taxon>
        <taxon>Verrucomicrobiales</taxon>
        <taxon>Verrucomicrobiaceae</taxon>
        <taxon>Persicirhabdus</taxon>
    </lineage>
</organism>
<comment type="similarity">
    <text evidence="1 2">Belongs to the outer membrane factor (OMF) (TC 1.B.17) family.</text>
</comment>
<dbReference type="PROSITE" id="PS51257">
    <property type="entry name" value="PROKAR_LIPOPROTEIN"/>
    <property type="match status" value="1"/>
</dbReference>
<comment type="subcellular location">
    <subcellularLocation>
        <location evidence="2">Cell membrane</location>
        <topology evidence="2">Lipid-anchor</topology>
    </subcellularLocation>
</comment>